<sequence>MVLTLDADLQAILESHLARAVDTLRAVRGFAVFMDPRTGEILAAACVPHLPAGQARAWPFTDQYEPGSTFKAVVAGAALEENVARPDQYFDAGGG</sequence>
<evidence type="ECO:0000256" key="2">
    <source>
        <dbReference type="ARBA" id="ARBA00023136"/>
    </source>
</evidence>
<comment type="caution">
    <text evidence="4">The sequence shown here is derived from an EMBL/GenBank/DDBJ whole genome shotgun (WGS) entry which is preliminary data.</text>
</comment>
<dbReference type="PANTHER" id="PTHR30627:SF1">
    <property type="entry name" value="PEPTIDOGLYCAN D,D-TRANSPEPTIDASE FTSI"/>
    <property type="match status" value="1"/>
</dbReference>
<dbReference type="GO" id="GO:0005886">
    <property type="term" value="C:plasma membrane"/>
    <property type="evidence" value="ECO:0007669"/>
    <property type="project" value="TreeGrafter"/>
</dbReference>
<dbReference type="EMBL" id="JACQAY010000016">
    <property type="protein sequence ID" value="MBI3538711.1"/>
    <property type="molecule type" value="Genomic_DNA"/>
</dbReference>
<dbReference type="InterPro" id="IPR012338">
    <property type="entry name" value="Beta-lactam/transpept-like"/>
</dbReference>
<keyword evidence="2" id="KW-0472">Membrane</keyword>
<organism evidence="4 5">
    <name type="scientific">Eiseniibacteriota bacterium</name>
    <dbReference type="NCBI Taxonomy" id="2212470"/>
    <lineage>
        <taxon>Bacteria</taxon>
        <taxon>Candidatus Eiseniibacteriota</taxon>
    </lineage>
</organism>
<name>A0A9D6L4X8_UNCEI</name>
<dbReference type="SUPFAM" id="SSF56601">
    <property type="entry name" value="beta-lactamase/transpeptidase-like"/>
    <property type="match status" value="1"/>
</dbReference>
<dbReference type="InterPro" id="IPR001460">
    <property type="entry name" value="PCN-bd_Tpept"/>
</dbReference>
<accession>A0A9D6L4X8</accession>
<evidence type="ECO:0000313" key="4">
    <source>
        <dbReference type="EMBL" id="MBI3538711.1"/>
    </source>
</evidence>
<dbReference type="AlphaFoldDB" id="A0A9D6L4X8"/>
<dbReference type="GO" id="GO:0071555">
    <property type="term" value="P:cell wall organization"/>
    <property type="evidence" value="ECO:0007669"/>
    <property type="project" value="TreeGrafter"/>
</dbReference>
<evidence type="ECO:0000256" key="1">
    <source>
        <dbReference type="ARBA" id="ARBA00004370"/>
    </source>
</evidence>
<dbReference type="GO" id="GO:0008658">
    <property type="term" value="F:penicillin binding"/>
    <property type="evidence" value="ECO:0007669"/>
    <property type="project" value="InterPro"/>
</dbReference>
<reference evidence="4" key="1">
    <citation type="submission" date="2020-07" db="EMBL/GenBank/DDBJ databases">
        <title>Huge and variable diversity of episymbiotic CPR bacteria and DPANN archaea in groundwater ecosystems.</title>
        <authorList>
            <person name="He C.Y."/>
            <person name="Keren R."/>
            <person name="Whittaker M."/>
            <person name="Farag I.F."/>
            <person name="Doudna J."/>
            <person name="Cate J.H.D."/>
            <person name="Banfield J.F."/>
        </authorList>
    </citation>
    <scope>NUCLEOTIDE SEQUENCE</scope>
    <source>
        <strain evidence="4">NC_groundwater_928_Pr1_S-0.2um_72_17</strain>
    </source>
</reference>
<gene>
    <name evidence="4" type="ORF">HY076_00350</name>
</gene>
<feature type="non-terminal residue" evidence="4">
    <location>
        <position position="95"/>
    </location>
</feature>
<evidence type="ECO:0000313" key="5">
    <source>
        <dbReference type="Proteomes" id="UP000807850"/>
    </source>
</evidence>
<comment type="subcellular location">
    <subcellularLocation>
        <location evidence="1">Membrane</location>
    </subcellularLocation>
</comment>
<dbReference type="PANTHER" id="PTHR30627">
    <property type="entry name" value="PEPTIDOGLYCAN D,D-TRANSPEPTIDASE"/>
    <property type="match status" value="1"/>
</dbReference>
<dbReference type="Gene3D" id="3.40.710.10">
    <property type="entry name" value="DD-peptidase/beta-lactamase superfamily"/>
    <property type="match status" value="1"/>
</dbReference>
<dbReference type="InterPro" id="IPR050515">
    <property type="entry name" value="Beta-lactam/transpept"/>
</dbReference>
<protein>
    <submittedName>
        <fullName evidence="4">Peptidoglycan glycosyltransferase</fullName>
    </submittedName>
</protein>
<dbReference type="Proteomes" id="UP000807850">
    <property type="component" value="Unassembled WGS sequence"/>
</dbReference>
<feature type="domain" description="Penicillin-binding protein transpeptidase" evidence="3">
    <location>
        <begin position="29"/>
        <end position="93"/>
    </location>
</feature>
<dbReference type="Pfam" id="PF00905">
    <property type="entry name" value="Transpeptidase"/>
    <property type="match status" value="1"/>
</dbReference>
<evidence type="ECO:0000259" key="3">
    <source>
        <dbReference type="Pfam" id="PF00905"/>
    </source>
</evidence>
<proteinExistence type="predicted"/>